<evidence type="ECO:0000256" key="1">
    <source>
        <dbReference type="ARBA" id="ARBA00007787"/>
    </source>
</evidence>
<evidence type="ECO:0000313" key="7">
    <source>
        <dbReference type="EMBL" id="EJK58092.1"/>
    </source>
</evidence>
<keyword evidence="8" id="KW-1185">Reference proteome</keyword>
<dbReference type="EMBL" id="AGNL01026206">
    <property type="protein sequence ID" value="EJK58092.1"/>
    <property type="molecule type" value="Genomic_DNA"/>
</dbReference>
<keyword evidence="2" id="KW-0813">Transport</keyword>
<evidence type="ECO:0000256" key="2">
    <source>
        <dbReference type="ARBA" id="ARBA00022448"/>
    </source>
</evidence>
<reference evidence="7 8" key="1">
    <citation type="journal article" date="2012" name="Genome Biol.">
        <title>Genome and low-iron response of an oceanic diatom adapted to chronic iron limitation.</title>
        <authorList>
            <person name="Lommer M."/>
            <person name="Specht M."/>
            <person name="Roy A.S."/>
            <person name="Kraemer L."/>
            <person name="Andreson R."/>
            <person name="Gutowska M.A."/>
            <person name="Wolf J."/>
            <person name="Bergner S.V."/>
            <person name="Schilhabel M.B."/>
            <person name="Klostermeier U.C."/>
            <person name="Beiko R.G."/>
            <person name="Rosenstiel P."/>
            <person name="Hippler M."/>
            <person name="Laroche J."/>
        </authorList>
    </citation>
    <scope>NUCLEOTIDE SEQUENCE [LARGE SCALE GENOMIC DNA]</scope>
    <source>
        <strain evidence="7 8">CCMP1005</strain>
    </source>
</reference>
<evidence type="ECO:0000256" key="6">
    <source>
        <dbReference type="SAM" id="MobiDB-lite"/>
    </source>
</evidence>
<dbReference type="AlphaFoldDB" id="K0SHU6"/>
<organism evidence="7 8">
    <name type="scientific">Thalassiosira oceanica</name>
    <name type="common">Marine diatom</name>
    <dbReference type="NCBI Taxonomy" id="159749"/>
    <lineage>
        <taxon>Eukaryota</taxon>
        <taxon>Sar</taxon>
        <taxon>Stramenopiles</taxon>
        <taxon>Ochrophyta</taxon>
        <taxon>Bacillariophyta</taxon>
        <taxon>Coscinodiscophyceae</taxon>
        <taxon>Thalassiosirophycidae</taxon>
        <taxon>Thalassiosirales</taxon>
        <taxon>Thalassiosiraceae</taxon>
        <taxon>Thalassiosira</taxon>
    </lineage>
</organism>
<keyword evidence="3" id="KW-0249">Electron transport</keyword>
<dbReference type="InterPro" id="IPR036249">
    <property type="entry name" value="Thioredoxin-like_sf"/>
</dbReference>
<proteinExistence type="inferred from homology"/>
<comment type="similarity">
    <text evidence="1">Belongs to the glutaredoxin family.</text>
</comment>
<protein>
    <submittedName>
        <fullName evidence="7">Uncharacterized protein</fullName>
    </submittedName>
</protein>
<feature type="region of interest" description="Disordered" evidence="6">
    <location>
        <begin position="1"/>
        <end position="48"/>
    </location>
</feature>
<dbReference type="Gene3D" id="3.40.30.10">
    <property type="entry name" value="Glutaredoxin"/>
    <property type="match status" value="1"/>
</dbReference>
<comment type="caution">
    <text evidence="7">The sequence shown here is derived from an EMBL/GenBank/DDBJ whole genome shotgun (WGS) entry which is preliminary data.</text>
</comment>
<name>K0SHU6_THAOC</name>
<dbReference type="Proteomes" id="UP000266841">
    <property type="component" value="Unassembled WGS sequence"/>
</dbReference>
<keyword evidence="4" id="KW-1015">Disulfide bond</keyword>
<evidence type="ECO:0000256" key="3">
    <source>
        <dbReference type="ARBA" id="ARBA00022982"/>
    </source>
</evidence>
<gene>
    <name evidence="7" type="ORF">THAOC_21810</name>
</gene>
<sequence length="299" mass="31425">MGTKTRCWTDDRLGDGSPVKLKGRCAARPQSQGRDHSSLAPRHSRHECGRQKLESYPLGVITRRYAGGAGCGRADKWPQPMPAAGAGRGLGLCWRVMRVIVGLAAAASAFQSSSTPLSRRTSALSSSADDVALPVNPAIKVAANGMSLLKPIFAAEASLQSAVLGAIGGVDKESIAAEIQALKEENKVLIYTYGLSPFSTEALALLDSAGYEYKNVKLGEEWFLLGGEGSETRVALSKEVESGATSLPKIFIGGKCIGGYSELAALAESGELDSTLKSAKAKKIGDSSEKPNFFTNLFA</sequence>
<dbReference type="GO" id="GO:0005739">
    <property type="term" value="C:mitochondrion"/>
    <property type="evidence" value="ECO:0007669"/>
    <property type="project" value="TreeGrafter"/>
</dbReference>
<accession>K0SHU6</accession>
<evidence type="ECO:0000256" key="5">
    <source>
        <dbReference type="ARBA" id="ARBA00023284"/>
    </source>
</evidence>
<keyword evidence="5" id="KW-0676">Redox-active center</keyword>
<dbReference type="OrthoDB" id="418495at2759"/>
<evidence type="ECO:0000313" key="8">
    <source>
        <dbReference type="Proteomes" id="UP000266841"/>
    </source>
</evidence>
<dbReference type="PROSITE" id="PS51354">
    <property type="entry name" value="GLUTAREDOXIN_2"/>
    <property type="match status" value="1"/>
</dbReference>
<evidence type="ECO:0000256" key="4">
    <source>
        <dbReference type="ARBA" id="ARBA00023157"/>
    </source>
</evidence>
<dbReference type="GO" id="GO:0015035">
    <property type="term" value="F:protein-disulfide reductase activity"/>
    <property type="evidence" value="ECO:0007669"/>
    <property type="project" value="TreeGrafter"/>
</dbReference>
<dbReference type="PANTHER" id="PTHR46679:SF1">
    <property type="entry name" value="GLUTAREDOXIN-2, MITOCHONDRIAL"/>
    <property type="match status" value="1"/>
</dbReference>
<dbReference type="SUPFAM" id="SSF52833">
    <property type="entry name" value="Thioredoxin-like"/>
    <property type="match status" value="1"/>
</dbReference>
<dbReference type="PANTHER" id="PTHR46679">
    <property type="match status" value="1"/>
</dbReference>
<dbReference type="eggNOG" id="ENOG502S8GJ">
    <property type="taxonomic scope" value="Eukaryota"/>
</dbReference>